<comment type="similarity">
    <text evidence="1">Belongs to the short-chain dehydrogenases/reductases (SDR) family.</text>
</comment>
<feature type="domain" description="Ketoreductase" evidence="4">
    <location>
        <begin position="7"/>
        <end position="186"/>
    </location>
</feature>
<protein>
    <submittedName>
        <fullName evidence="5">SDR family NAD(P)-dependent oxidoreductase</fullName>
        <ecNumber evidence="5">1.1.1.-</ecNumber>
    </submittedName>
</protein>
<evidence type="ECO:0000313" key="6">
    <source>
        <dbReference type="Proteomes" id="UP001592528"/>
    </source>
</evidence>
<dbReference type="EMBL" id="JBHEZZ010000044">
    <property type="protein sequence ID" value="MFC1407348.1"/>
    <property type="molecule type" value="Genomic_DNA"/>
</dbReference>
<dbReference type="InterPro" id="IPR036291">
    <property type="entry name" value="NAD(P)-bd_dom_sf"/>
</dbReference>
<evidence type="ECO:0000313" key="5">
    <source>
        <dbReference type="EMBL" id="MFC1407348.1"/>
    </source>
</evidence>
<gene>
    <name evidence="5" type="ORF">ACEZDJ_39315</name>
</gene>
<evidence type="ECO:0000259" key="4">
    <source>
        <dbReference type="SMART" id="SM00822"/>
    </source>
</evidence>
<comment type="caution">
    <text evidence="5">The sequence shown here is derived from an EMBL/GenBank/DDBJ whole genome shotgun (WGS) entry which is preliminary data.</text>
</comment>
<dbReference type="PRINTS" id="PR00081">
    <property type="entry name" value="GDHRDH"/>
</dbReference>
<dbReference type="PROSITE" id="PS00061">
    <property type="entry name" value="ADH_SHORT"/>
    <property type="match status" value="1"/>
</dbReference>
<dbReference type="Gene3D" id="3.40.50.720">
    <property type="entry name" value="NAD(P)-binding Rossmann-like Domain"/>
    <property type="match status" value="1"/>
</dbReference>
<organism evidence="5 6">
    <name type="scientific">Streptacidiphilus cavernicola</name>
    <dbReference type="NCBI Taxonomy" id="3342716"/>
    <lineage>
        <taxon>Bacteria</taxon>
        <taxon>Bacillati</taxon>
        <taxon>Actinomycetota</taxon>
        <taxon>Actinomycetes</taxon>
        <taxon>Kitasatosporales</taxon>
        <taxon>Streptomycetaceae</taxon>
        <taxon>Streptacidiphilus</taxon>
    </lineage>
</organism>
<keyword evidence="6" id="KW-1185">Reference proteome</keyword>
<dbReference type="RefSeq" id="WP_030266840.1">
    <property type="nucleotide sequence ID" value="NZ_JBHEZZ010000044.1"/>
</dbReference>
<dbReference type="PRINTS" id="PR00080">
    <property type="entry name" value="SDRFAMILY"/>
</dbReference>
<evidence type="ECO:0000256" key="1">
    <source>
        <dbReference type="ARBA" id="ARBA00006484"/>
    </source>
</evidence>
<dbReference type="Proteomes" id="UP001592528">
    <property type="component" value="Unassembled WGS sequence"/>
</dbReference>
<dbReference type="CDD" id="cd05233">
    <property type="entry name" value="SDR_c"/>
    <property type="match status" value="1"/>
</dbReference>
<dbReference type="PANTHER" id="PTHR24321">
    <property type="entry name" value="DEHYDROGENASES, SHORT CHAIN"/>
    <property type="match status" value="1"/>
</dbReference>
<name>A0ABV6V0Z7_9ACTN</name>
<proteinExistence type="inferred from homology"/>
<dbReference type="PANTHER" id="PTHR24321:SF8">
    <property type="entry name" value="ESTRADIOL 17-BETA-DEHYDROGENASE 8-RELATED"/>
    <property type="match status" value="1"/>
</dbReference>
<dbReference type="SMART" id="SM00822">
    <property type="entry name" value="PKS_KR"/>
    <property type="match status" value="1"/>
</dbReference>
<sequence>MGRFSSKRVVLTGGATGIGRATALAFAREGAAVMIGDIDDRAKETTEIIIKSGGAAVFQRTDVSDPVQAAALVQRCIEEFGGLDAAFNNAGVLPPTKAFHEMSQEDFHRVIDVDVKGVFNCMQAELRHMLGHGGGAIVNTTSVAGLIADPGMAPYVAAKHAVVGLTKAAGVEYARNGIRVNAIAPGLVHTPMTDRWLADEEFTKAFLAASPIGRPAEPEEMTGLVLHLCSDEATFTNAQVFVMDGGQTAH</sequence>
<dbReference type="NCBIfam" id="NF005559">
    <property type="entry name" value="PRK07231.1"/>
    <property type="match status" value="1"/>
</dbReference>
<accession>A0ABV6V0Z7</accession>
<keyword evidence="2 5" id="KW-0560">Oxidoreductase</keyword>
<dbReference type="SUPFAM" id="SSF51735">
    <property type="entry name" value="NAD(P)-binding Rossmann-fold domains"/>
    <property type="match status" value="1"/>
</dbReference>
<reference evidence="5 6" key="1">
    <citation type="submission" date="2024-09" db="EMBL/GenBank/DDBJ databases">
        <authorList>
            <person name="Lee S.D."/>
        </authorList>
    </citation>
    <scope>NUCLEOTIDE SEQUENCE [LARGE SCALE GENOMIC DNA]</scope>
    <source>
        <strain evidence="5 6">N1-5</strain>
    </source>
</reference>
<dbReference type="GO" id="GO:0016491">
    <property type="term" value="F:oxidoreductase activity"/>
    <property type="evidence" value="ECO:0007669"/>
    <property type="project" value="UniProtKB-KW"/>
</dbReference>
<dbReference type="InterPro" id="IPR057326">
    <property type="entry name" value="KR_dom"/>
</dbReference>
<dbReference type="InterPro" id="IPR002347">
    <property type="entry name" value="SDR_fam"/>
</dbReference>
<dbReference type="EC" id="1.1.1.-" evidence="5"/>
<evidence type="ECO:0000256" key="2">
    <source>
        <dbReference type="ARBA" id="ARBA00023002"/>
    </source>
</evidence>
<dbReference type="Pfam" id="PF13561">
    <property type="entry name" value="adh_short_C2"/>
    <property type="match status" value="1"/>
</dbReference>
<dbReference type="InterPro" id="IPR020904">
    <property type="entry name" value="Sc_DH/Rdtase_CS"/>
</dbReference>
<keyword evidence="3" id="KW-0520">NAD</keyword>
<evidence type="ECO:0000256" key="3">
    <source>
        <dbReference type="ARBA" id="ARBA00023027"/>
    </source>
</evidence>